<evidence type="ECO:0000256" key="2">
    <source>
        <dbReference type="RuleBase" id="RU003719"/>
    </source>
</evidence>
<evidence type="ECO:0000256" key="1">
    <source>
        <dbReference type="ARBA" id="ARBA00023002"/>
    </source>
</evidence>
<organism evidence="5 6">
    <name type="scientific">Adhaeribacter swui</name>
    <dbReference type="NCBI Taxonomy" id="2086471"/>
    <lineage>
        <taxon>Bacteria</taxon>
        <taxon>Pseudomonadati</taxon>
        <taxon>Bacteroidota</taxon>
        <taxon>Cytophagia</taxon>
        <taxon>Cytophagales</taxon>
        <taxon>Hymenobacteraceae</taxon>
        <taxon>Adhaeribacter</taxon>
    </lineage>
</organism>
<dbReference type="PANTHER" id="PTHR42938">
    <property type="entry name" value="FORMATE DEHYDROGENASE 1"/>
    <property type="match status" value="1"/>
</dbReference>
<dbReference type="SUPFAM" id="SSF51735">
    <property type="entry name" value="NAD(P)-binding Rossmann-fold domains"/>
    <property type="match status" value="1"/>
</dbReference>
<evidence type="ECO:0000313" key="6">
    <source>
        <dbReference type="Proteomes" id="UP000515237"/>
    </source>
</evidence>
<dbReference type="Pfam" id="PF02826">
    <property type="entry name" value="2-Hacid_dh_C"/>
    <property type="match status" value="1"/>
</dbReference>
<dbReference type="InterPro" id="IPR036291">
    <property type="entry name" value="NAD(P)-bd_dom_sf"/>
</dbReference>
<evidence type="ECO:0000313" key="5">
    <source>
        <dbReference type="EMBL" id="QNF35910.1"/>
    </source>
</evidence>
<name>A0A7G7GFH6_9BACT</name>
<comment type="similarity">
    <text evidence="2">Belongs to the D-isomer specific 2-hydroxyacid dehydrogenase family.</text>
</comment>
<dbReference type="GO" id="GO:0051287">
    <property type="term" value="F:NAD binding"/>
    <property type="evidence" value="ECO:0007669"/>
    <property type="project" value="InterPro"/>
</dbReference>
<feature type="domain" description="D-isomer specific 2-hydroxyacid dehydrogenase NAD-binding" evidence="4">
    <location>
        <begin position="97"/>
        <end position="278"/>
    </location>
</feature>
<dbReference type="AlphaFoldDB" id="A0A7G7GFH6"/>
<evidence type="ECO:0000259" key="4">
    <source>
        <dbReference type="Pfam" id="PF02826"/>
    </source>
</evidence>
<evidence type="ECO:0000259" key="3">
    <source>
        <dbReference type="Pfam" id="PF00389"/>
    </source>
</evidence>
<dbReference type="InterPro" id="IPR029753">
    <property type="entry name" value="D-isomer_DH_CS"/>
</dbReference>
<dbReference type="Pfam" id="PF00389">
    <property type="entry name" value="2-Hacid_dh"/>
    <property type="match status" value="1"/>
</dbReference>
<accession>A0A7G7GFH6</accession>
<reference evidence="5 6" key="1">
    <citation type="journal article" date="2018" name="Int. J. Syst. Evol. Microbiol.">
        <title>Adhaeribacter swui sp. nov., isolated from wet mud.</title>
        <authorList>
            <person name="Kim D.U."/>
            <person name="Kim K.W."/>
            <person name="Kang M.S."/>
            <person name="Kim J.Y."/>
            <person name="Jang J.H."/>
            <person name="Kim M.K."/>
        </authorList>
    </citation>
    <scope>NUCLEOTIDE SEQUENCE [LARGE SCALE GENOMIC DNA]</scope>
    <source>
        <strain evidence="5 6">KCTC 52873</strain>
    </source>
</reference>
<dbReference type="EMBL" id="CP055156">
    <property type="protein sequence ID" value="QNF35910.1"/>
    <property type="molecule type" value="Genomic_DNA"/>
</dbReference>
<sequence>MHLTIIPMLEEIGFTVNYQPDIKAAEIKDLLAEYDGLIVRSKLKITEDLLTGSNRLRFIARAGAGVDNVDEAALQKHNIKLLNAPEGNRDAVGEHTVGLLLALFRHIVTADAEVRRYEWHREANRGEEIMGKTIGIIGYGNMGRSFAKRLQGFDCQVLAYDLDHSIIPDDNAYLVSLEQIKNEADVLSFHIPYTAANRYLAHETFFNGFRKNIWVLNSSRGEILELKGLVRALQAGKVKGAALDVLENEKLNTLTEEQKSYFEYLIKAPNVVLSPHIAGWTHESYVKINQVLTAKIKDILPELRKTKELD</sequence>
<dbReference type="InterPro" id="IPR006140">
    <property type="entry name" value="D-isomer_DH_NAD-bd"/>
</dbReference>
<proteinExistence type="inferred from homology"/>
<dbReference type="InterPro" id="IPR006139">
    <property type="entry name" value="D-isomer_2_OHA_DH_cat_dom"/>
</dbReference>
<dbReference type="Proteomes" id="UP000515237">
    <property type="component" value="Chromosome"/>
</dbReference>
<dbReference type="PROSITE" id="PS00671">
    <property type="entry name" value="D_2_HYDROXYACID_DH_3"/>
    <property type="match status" value="1"/>
</dbReference>
<protein>
    <submittedName>
        <fullName evidence="5">Phosphoglycerate dehydrogenase</fullName>
    </submittedName>
</protein>
<dbReference type="PANTHER" id="PTHR42938:SF9">
    <property type="entry name" value="FORMATE DEHYDROGENASE 1"/>
    <property type="match status" value="1"/>
</dbReference>
<keyword evidence="1 2" id="KW-0560">Oxidoreductase</keyword>
<feature type="domain" description="D-isomer specific 2-hydroxyacid dehydrogenase catalytic" evidence="3">
    <location>
        <begin position="6"/>
        <end position="300"/>
    </location>
</feature>
<gene>
    <name evidence="5" type="ORF">HUW51_20730</name>
</gene>
<dbReference type="Gene3D" id="3.40.50.720">
    <property type="entry name" value="NAD(P)-binding Rossmann-like Domain"/>
    <property type="match status" value="2"/>
</dbReference>
<keyword evidence="6" id="KW-1185">Reference proteome</keyword>
<dbReference type="GO" id="GO:0016616">
    <property type="term" value="F:oxidoreductase activity, acting on the CH-OH group of donors, NAD or NADP as acceptor"/>
    <property type="evidence" value="ECO:0007669"/>
    <property type="project" value="InterPro"/>
</dbReference>
<dbReference type="KEGG" id="aswu:HUW51_20730"/>
<dbReference type="SUPFAM" id="SSF52283">
    <property type="entry name" value="Formate/glycerate dehydrogenase catalytic domain-like"/>
    <property type="match status" value="1"/>
</dbReference>